<dbReference type="AlphaFoldDB" id="F0YPX5"/>
<evidence type="ECO:0000256" key="3">
    <source>
        <dbReference type="PROSITE-ProRule" id="PRU00023"/>
    </source>
</evidence>
<proteinExistence type="predicted"/>
<name>F0YPX5_AURAN</name>
<evidence type="ECO:0000313" key="5">
    <source>
        <dbReference type="Proteomes" id="UP000002729"/>
    </source>
</evidence>
<keyword evidence="5" id="KW-1185">Reference proteome</keyword>
<dbReference type="KEGG" id="aaf:AURANDRAFT_3346"/>
<dbReference type="PANTHER" id="PTHR24198:SF165">
    <property type="entry name" value="ANKYRIN REPEAT-CONTAINING PROTEIN-RELATED"/>
    <property type="match status" value="1"/>
</dbReference>
<dbReference type="PANTHER" id="PTHR24198">
    <property type="entry name" value="ANKYRIN REPEAT AND PROTEIN KINASE DOMAIN-CONTAINING PROTEIN"/>
    <property type="match status" value="1"/>
</dbReference>
<dbReference type="Pfam" id="PF13637">
    <property type="entry name" value="Ank_4"/>
    <property type="match status" value="1"/>
</dbReference>
<feature type="repeat" description="ANK" evidence="3">
    <location>
        <begin position="104"/>
        <end position="136"/>
    </location>
</feature>
<dbReference type="Gene3D" id="1.25.40.20">
    <property type="entry name" value="Ankyrin repeat-containing domain"/>
    <property type="match status" value="1"/>
</dbReference>
<dbReference type="OrthoDB" id="184751at2759"/>
<accession>F0YPX5</accession>
<protein>
    <submittedName>
        <fullName evidence="4">Uncharacterized protein</fullName>
    </submittedName>
</protein>
<keyword evidence="2 3" id="KW-0040">ANK repeat</keyword>
<feature type="non-terminal residue" evidence="4">
    <location>
        <position position="1"/>
    </location>
</feature>
<gene>
    <name evidence="4" type="ORF">AURANDRAFT_3346</name>
</gene>
<dbReference type="eggNOG" id="KOG0504">
    <property type="taxonomic scope" value="Eukaryota"/>
</dbReference>
<reference evidence="4 5" key="1">
    <citation type="journal article" date="2011" name="Proc. Natl. Acad. Sci. U.S.A.">
        <title>Niche of harmful alga Aureococcus anophagefferens revealed through ecogenomics.</title>
        <authorList>
            <person name="Gobler C.J."/>
            <person name="Berry D.L."/>
            <person name="Dyhrman S.T."/>
            <person name="Wilhelm S.W."/>
            <person name="Salamov A."/>
            <person name="Lobanov A.V."/>
            <person name="Zhang Y."/>
            <person name="Collier J.L."/>
            <person name="Wurch L.L."/>
            <person name="Kustka A.B."/>
            <person name="Dill B.D."/>
            <person name="Shah M."/>
            <person name="VerBerkmoes N.C."/>
            <person name="Kuo A."/>
            <person name="Terry A."/>
            <person name="Pangilinan J."/>
            <person name="Lindquist E.A."/>
            <person name="Lucas S."/>
            <person name="Paulsen I.T."/>
            <person name="Hattenrath-Lehmann T.K."/>
            <person name="Talmage S.C."/>
            <person name="Walker E.A."/>
            <person name="Koch F."/>
            <person name="Burson A.M."/>
            <person name="Marcoval M.A."/>
            <person name="Tang Y.Z."/>
            <person name="Lecleir G.R."/>
            <person name="Coyne K.J."/>
            <person name="Berg G.M."/>
            <person name="Bertrand E.M."/>
            <person name="Saito M.A."/>
            <person name="Gladyshev V.N."/>
            <person name="Grigoriev I.V."/>
        </authorList>
    </citation>
    <scope>NUCLEOTIDE SEQUENCE [LARGE SCALE GENOMIC DNA]</scope>
    <source>
        <strain evidence="5">CCMP 1984</strain>
    </source>
</reference>
<dbReference type="PROSITE" id="PS50088">
    <property type="entry name" value="ANK_REPEAT"/>
    <property type="match status" value="1"/>
</dbReference>
<dbReference type="InParanoid" id="F0YPX5"/>
<evidence type="ECO:0000313" key="4">
    <source>
        <dbReference type="EMBL" id="EGB02834.1"/>
    </source>
</evidence>
<dbReference type="PROSITE" id="PS50297">
    <property type="entry name" value="ANK_REP_REGION"/>
    <property type="match status" value="1"/>
</dbReference>
<keyword evidence="1" id="KW-0677">Repeat</keyword>
<dbReference type="EMBL" id="GL833292">
    <property type="protein sequence ID" value="EGB02834.1"/>
    <property type="molecule type" value="Genomic_DNA"/>
</dbReference>
<dbReference type="Proteomes" id="UP000002729">
    <property type="component" value="Unassembled WGS sequence"/>
</dbReference>
<dbReference type="SMART" id="SM00248">
    <property type="entry name" value="ANK"/>
    <property type="match status" value="3"/>
</dbReference>
<dbReference type="Pfam" id="PF12796">
    <property type="entry name" value="Ank_2"/>
    <property type="match status" value="1"/>
</dbReference>
<dbReference type="RefSeq" id="XP_009042468.1">
    <property type="nucleotide sequence ID" value="XM_009044220.1"/>
</dbReference>
<organism evidence="5">
    <name type="scientific">Aureococcus anophagefferens</name>
    <name type="common">Harmful bloom alga</name>
    <dbReference type="NCBI Taxonomy" id="44056"/>
    <lineage>
        <taxon>Eukaryota</taxon>
        <taxon>Sar</taxon>
        <taxon>Stramenopiles</taxon>
        <taxon>Ochrophyta</taxon>
        <taxon>Pelagophyceae</taxon>
        <taxon>Pelagomonadales</taxon>
        <taxon>Pelagomonadaceae</taxon>
        <taxon>Aureococcus</taxon>
    </lineage>
</organism>
<sequence>NSPLEQAALYGQPDCIVVLLKDPAVRASLRERQSDAIAKACTQGHVASLTLLLDVDGVDAGHVRPWPRITSHTSTMLHAVTSDEVNVVETLIHYGVDVNFSVPEYKTPLGMAAIQGYIDIAERLLDAGATVRRRDGDRFGPGNPLCEVVAYAGNEEMCRVLLDAGADVSASVEESGVTALHIA</sequence>
<dbReference type="InterPro" id="IPR002110">
    <property type="entry name" value="Ankyrin_rpt"/>
</dbReference>
<evidence type="ECO:0000256" key="2">
    <source>
        <dbReference type="ARBA" id="ARBA00023043"/>
    </source>
</evidence>
<evidence type="ECO:0000256" key="1">
    <source>
        <dbReference type="ARBA" id="ARBA00022737"/>
    </source>
</evidence>
<dbReference type="InterPro" id="IPR036770">
    <property type="entry name" value="Ankyrin_rpt-contain_sf"/>
</dbReference>
<dbReference type="GeneID" id="20221309"/>
<feature type="non-terminal residue" evidence="4">
    <location>
        <position position="183"/>
    </location>
</feature>
<dbReference type="SUPFAM" id="SSF48403">
    <property type="entry name" value="Ankyrin repeat"/>
    <property type="match status" value="1"/>
</dbReference>